<feature type="region of interest" description="Disordered" evidence="1">
    <location>
        <begin position="474"/>
        <end position="505"/>
    </location>
</feature>
<feature type="compositionally biased region" description="Polar residues" evidence="1">
    <location>
        <begin position="481"/>
        <end position="505"/>
    </location>
</feature>
<feature type="region of interest" description="Disordered" evidence="1">
    <location>
        <begin position="1"/>
        <end position="151"/>
    </location>
</feature>
<evidence type="ECO:0000259" key="2">
    <source>
        <dbReference type="Pfam" id="PF20167"/>
    </source>
</evidence>
<feature type="compositionally biased region" description="Polar residues" evidence="1">
    <location>
        <begin position="77"/>
        <end position="90"/>
    </location>
</feature>
<dbReference type="AlphaFoldDB" id="A0A1S2YLC0"/>
<feature type="compositionally biased region" description="Low complexity" evidence="1">
    <location>
        <begin position="552"/>
        <end position="575"/>
    </location>
</feature>
<feature type="compositionally biased region" description="Low complexity" evidence="1">
    <location>
        <begin position="32"/>
        <end position="52"/>
    </location>
</feature>
<keyword evidence="3" id="KW-1185">Reference proteome</keyword>
<feature type="compositionally biased region" description="Polar residues" evidence="1">
    <location>
        <begin position="415"/>
        <end position="426"/>
    </location>
</feature>
<accession>A0A1S2YLC0</accession>
<feature type="compositionally biased region" description="Pro residues" evidence="1">
    <location>
        <begin position="1"/>
        <end position="11"/>
    </location>
</feature>
<feature type="compositionally biased region" description="Polar residues" evidence="1">
    <location>
        <begin position="12"/>
        <end position="28"/>
    </location>
</feature>
<dbReference type="Proteomes" id="UP000087171">
    <property type="component" value="Chromosome Ca6"/>
</dbReference>
<dbReference type="PaxDb" id="3827-XP_004506394.1"/>
<gene>
    <name evidence="4" type="primary">LOC101493015</name>
</gene>
<organism evidence="3 4">
    <name type="scientific">Cicer arietinum</name>
    <name type="common">Chickpea</name>
    <name type="synonym">Garbanzo</name>
    <dbReference type="NCBI Taxonomy" id="3827"/>
    <lineage>
        <taxon>Eukaryota</taxon>
        <taxon>Viridiplantae</taxon>
        <taxon>Streptophyta</taxon>
        <taxon>Embryophyta</taxon>
        <taxon>Tracheophyta</taxon>
        <taxon>Spermatophyta</taxon>
        <taxon>Magnoliopsida</taxon>
        <taxon>eudicotyledons</taxon>
        <taxon>Gunneridae</taxon>
        <taxon>Pentapetalae</taxon>
        <taxon>rosids</taxon>
        <taxon>fabids</taxon>
        <taxon>Fabales</taxon>
        <taxon>Fabaceae</taxon>
        <taxon>Papilionoideae</taxon>
        <taxon>50 kb inversion clade</taxon>
        <taxon>NPAAA clade</taxon>
        <taxon>Hologalegina</taxon>
        <taxon>IRL clade</taxon>
        <taxon>Cicereae</taxon>
        <taxon>Cicer</taxon>
    </lineage>
</organism>
<feature type="compositionally biased region" description="Basic residues" evidence="1">
    <location>
        <begin position="107"/>
        <end position="119"/>
    </location>
</feature>
<reference evidence="4" key="2">
    <citation type="submission" date="2025-08" db="UniProtKB">
        <authorList>
            <consortium name="RefSeq"/>
        </authorList>
    </citation>
    <scope>IDENTIFICATION</scope>
    <source>
        <tissue evidence="4">Etiolated seedlings</tissue>
    </source>
</reference>
<proteinExistence type="predicted"/>
<feature type="region of interest" description="Disordered" evidence="1">
    <location>
        <begin position="384"/>
        <end position="457"/>
    </location>
</feature>
<dbReference type="RefSeq" id="XP_004506394.1">
    <property type="nucleotide sequence ID" value="XM_004506337.1"/>
</dbReference>
<feature type="region of interest" description="Disordered" evidence="1">
    <location>
        <begin position="540"/>
        <end position="575"/>
    </location>
</feature>
<dbReference type="Pfam" id="PF20167">
    <property type="entry name" value="Transposase_32"/>
    <property type="match status" value="1"/>
</dbReference>
<dbReference type="OrthoDB" id="848707at2759"/>
<evidence type="ECO:0000256" key="1">
    <source>
        <dbReference type="SAM" id="MobiDB-lite"/>
    </source>
</evidence>
<dbReference type="InterPro" id="IPR046796">
    <property type="entry name" value="Transposase_32_dom"/>
</dbReference>
<name>A0A1S2YLC0_CICAR</name>
<reference evidence="3" key="1">
    <citation type="journal article" date="2013" name="Nat. Biotechnol.">
        <title>Draft genome sequence of chickpea (Cicer arietinum) provides a resource for trait improvement.</title>
        <authorList>
            <person name="Varshney R.K."/>
            <person name="Song C."/>
            <person name="Saxena R.K."/>
            <person name="Azam S."/>
            <person name="Yu S."/>
            <person name="Sharpe A.G."/>
            <person name="Cannon S."/>
            <person name="Baek J."/>
            <person name="Rosen B.D."/>
            <person name="Tar'an B."/>
            <person name="Millan T."/>
            <person name="Zhang X."/>
            <person name="Ramsay L.D."/>
            <person name="Iwata A."/>
            <person name="Wang Y."/>
            <person name="Nelson W."/>
            <person name="Farmer A.D."/>
            <person name="Gaur P.M."/>
            <person name="Soderlund C."/>
            <person name="Penmetsa R.V."/>
            <person name="Xu C."/>
            <person name="Bharti A.K."/>
            <person name="He W."/>
            <person name="Winter P."/>
            <person name="Zhao S."/>
            <person name="Hane J.K."/>
            <person name="Carrasquilla-Garcia N."/>
            <person name="Condie J.A."/>
            <person name="Upadhyaya H.D."/>
            <person name="Luo M.C."/>
            <person name="Thudi M."/>
            <person name="Gowda C.L."/>
            <person name="Singh N.P."/>
            <person name="Lichtenzveig J."/>
            <person name="Gali K.K."/>
            <person name="Rubio J."/>
            <person name="Nadarajan N."/>
            <person name="Dolezel J."/>
            <person name="Bansal K.C."/>
            <person name="Xu X."/>
            <person name="Edwards D."/>
            <person name="Zhang G."/>
            <person name="Kahl G."/>
            <person name="Gil J."/>
            <person name="Singh K.B."/>
            <person name="Datta S.K."/>
            <person name="Jackson S.A."/>
            <person name="Wang J."/>
            <person name="Cook D.R."/>
        </authorList>
    </citation>
    <scope>NUCLEOTIDE SEQUENCE [LARGE SCALE GENOMIC DNA]</scope>
    <source>
        <strain evidence="3">cv. CDC Frontier</strain>
    </source>
</reference>
<evidence type="ECO:0000313" key="4">
    <source>
        <dbReference type="RefSeq" id="XP_004506394.1"/>
    </source>
</evidence>
<evidence type="ECO:0000313" key="3">
    <source>
        <dbReference type="Proteomes" id="UP000087171"/>
    </source>
</evidence>
<feature type="domain" description="Putative plant transposon protein" evidence="2">
    <location>
        <begin position="189"/>
        <end position="364"/>
    </location>
</feature>
<feature type="compositionally biased region" description="Low complexity" evidence="1">
    <location>
        <begin position="120"/>
        <end position="131"/>
    </location>
</feature>
<protein>
    <submittedName>
        <fullName evidence="4">Uncharacterized protein LOC101493015</fullName>
    </submittedName>
</protein>
<sequence length="575" mass="63175">MPPSAKPPTQPEPSINTPIKTTPLATTPPQHPSSTSAQAPTTTKPTTPSKSTFSYEPSQLTPPHKKRRLINEIVSPLTKQNEPSSQSKPQTKPMKTKSAMTIAQFLARKKLPNPQRRKTFSSSTSTSSASEPSPPSKKPNQTTPPLISPDKSKLFNEKWAQRLVGIGRVFVFDNLVVDGNAVQHHTDALGWTSFLKISESYYPDVVCAFYCNAKTFADKSLIISTIKGMEIKLTPEILASILQLPTKGPSVFGDHWYSALNLRKTKVLSDLFEEDSTRYLSTYLKPLPKVFNNMCQHTLIPHYGSHEYVSDNDALLIHHLLNCKRLNLPYVILQHMICAATKDYRKNIVPYGMVMTKVFKYFGVSLASETSMIKISKFSTKNLSHMRKTSSTQMPTPPSSFPTSFKRKRSAGRRPTTNLVPFSTHPTDPEENTAKIPIPEHSSPNPEPTVGPSNTSIGLLSSVSSSFASFPSISTTPIPSNTVVATTSQPSTHLHSSPPLTEPSNSDIMATFQIILARRVQHDQEIALLRTWLTDHLAPKMGISPPPPHPIHSPSQVPHPGKSSSSEGSSPSLAS</sequence>